<dbReference type="Gene3D" id="3.40.50.12780">
    <property type="entry name" value="N-terminal domain of ligase-like"/>
    <property type="match status" value="1"/>
</dbReference>
<accession>A0A2P5DFY6</accession>
<feature type="domain" description="AMP-binding enzyme C-terminal" evidence="6">
    <location>
        <begin position="462"/>
        <end position="537"/>
    </location>
</feature>
<dbReference type="GO" id="GO:0005737">
    <property type="term" value="C:cytoplasm"/>
    <property type="evidence" value="ECO:0007669"/>
    <property type="project" value="UniProtKB-SubCell"/>
</dbReference>
<dbReference type="InterPro" id="IPR000873">
    <property type="entry name" value="AMP-dep_synth/lig_dom"/>
</dbReference>
<dbReference type="EMBL" id="JXTC01000273">
    <property type="protein sequence ID" value="PON72199.1"/>
    <property type="molecule type" value="Genomic_DNA"/>
</dbReference>
<dbReference type="SUPFAM" id="SSF56801">
    <property type="entry name" value="Acetyl-CoA synthetase-like"/>
    <property type="match status" value="1"/>
</dbReference>
<organism evidence="7 8">
    <name type="scientific">Trema orientale</name>
    <name type="common">Charcoal tree</name>
    <name type="synonym">Celtis orientalis</name>
    <dbReference type="NCBI Taxonomy" id="63057"/>
    <lineage>
        <taxon>Eukaryota</taxon>
        <taxon>Viridiplantae</taxon>
        <taxon>Streptophyta</taxon>
        <taxon>Embryophyta</taxon>
        <taxon>Tracheophyta</taxon>
        <taxon>Spermatophyta</taxon>
        <taxon>Magnoliopsida</taxon>
        <taxon>eudicotyledons</taxon>
        <taxon>Gunneridae</taxon>
        <taxon>Pentapetalae</taxon>
        <taxon>rosids</taxon>
        <taxon>fabids</taxon>
        <taxon>Rosales</taxon>
        <taxon>Cannabaceae</taxon>
        <taxon>Trema</taxon>
    </lineage>
</organism>
<dbReference type="Pfam" id="PF13193">
    <property type="entry name" value="AMP-binding_C"/>
    <property type="match status" value="1"/>
</dbReference>
<dbReference type="STRING" id="63057.A0A2P5DFY6"/>
<dbReference type="Pfam" id="PF00501">
    <property type="entry name" value="AMP-binding"/>
    <property type="match status" value="1"/>
</dbReference>
<gene>
    <name evidence="7" type="primary">TorOPCL8a</name>
    <name evidence="7" type="ORF">TorRG33x02_253190</name>
</gene>
<dbReference type="AlphaFoldDB" id="A0A2P5DFY6"/>
<evidence type="ECO:0000256" key="1">
    <source>
        <dbReference type="ARBA" id="ARBA00004496"/>
    </source>
</evidence>
<dbReference type="PROSITE" id="PS00455">
    <property type="entry name" value="AMP_BINDING"/>
    <property type="match status" value="1"/>
</dbReference>
<dbReference type="PANTHER" id="PTHR24096:SF251">
    <property type="entry name" value="4-COUMARATE--COA LIGASE-LIKE 9"/>
    <property type="match status" value="1"/>
</dbReference>
<comment type="similarity">
    <text evidence="2">Belongs to the ATP-dependent AMP-binding enzyme family.</text>
</comment>
<dbReference type="Proteomes" id="UP000237000">
    <property type="component" value="Unassembled WGS sequence"/>
</dbReference>
<dbReference type="OrthoDB" id="10253869at2759"/>
<evidence type="ECO:0000313" key="8">
    <source>
        <dbReference type="Proteomes" id="UP000237000"/>
    </source>
</evidence>
<dbReference type="Gene3D" id="3.30.300.30">
    <property type="match status" value="1"/>
</dbReference>
<keyword evidence="8" id="KW-1185">Reference proteome</keyword>
<protein>
    <submittedName>
        <fullName evidence="7">4-coumarate-CoA ligase</fullName>
    </submittedName>
</protein>
<dbReference type="InterPro" id="IPR025110">
    <property type="entry name" value="AMP-bd_C"/>
</dbReference>
<dbReference type="FunCoup" id="A0A2P5DFY6">
    <property type="interactions" value="739"/>
</dbReference>
<dbReference type="GO" id="GO:0016405">
    <property type="term" value="F:CoA-ligase activity"/>
    <property type="evidence" value="ECO:0007669"/>
    <property type="project" value="TreeGrafter"/>
</dbReference>
<dbReference type="InParanoid" id="A0A2P5DFY6"/>
<evidence type="ECO:0000256" key="3">
    <source>
        <dbReference type="ARBA" id="ARBA00022490"/>
    </source>
</evidence>
<keyword evidence="4 7" id="KW-0436">Ligase</keyword>
<feature type="domain" description="AMP-dependent synthetase/ligase" evidence="5">
    <location>
        <begin position="62"/>
        <end position="410"/>
    </location>
</feature>
<evidence type="ECO:0000256" key="2">
    <source>
        <dbReference type="ARBA" id="ARBA00006432"/>
    </source>
</evidence>
<comment type="subcellular location">
    <subcellularLocation>
        <location evidence="1">Cytoplasm</location>
    </subcellularLocation>
</comment>
<comment type="caution">
    <text evidence="7">The sequence shown here is derived from an EMBL/GenBank/DDBJ whole genome shotgun (WGS) entry which is preliminary data.</text>
</comment>
<reference evidence="8" key="1">
    <citation type="submission" date="2016-06" db="EMBL/GenBank/DDBJ databases">
        <title>Parallel loss of symbiosis genes in relatives of nitrogen-fixing non-legume Parasponia.</title>
        <authorList>
            <person name="Van Velzen R."/>
            <person name="Holmer R."/>
            <person name="Bu F."/>
            <person name="Rutten L."/>
            <person name="Van Zeijl A."/>
            <person name="Liu W."/>
            <person name="Santuari L."/>
            <person name="Cao Q."/>
            <person name="Sharma T."/>
            <person name="Shen D."/>
            <person name="Roswanjaya Y."/>
            <person name="Wardhani T."/>
            <person name="Kalhor M.S."/>
            <person name="Jansen J."/>
            <person name="Van den Hoogen J."/>
            <person name="Gungor B."/>
            <person name="Hartog M."/>
            <person name="Hontelez J."/>
            <person name="Verver J."/>
            <person name="Yang W.-C."/>
            <person name="Schijlen E."/>
            <person name="Repin R."/>
            <person name="Schilthuizen M."/>
            <person name="Schranz E."/>
            <person name="Heidstra R."/>
            <person name="Miyata K."/>
            <person name="Fedorova E."/>
            <person name="Kohlen W."/>
            <person name="Bisseling T."/>
            <person name="Smit S."/>
            <person name="Geurts R."/>
        </authorList>
    </citation>
    <scope>NUCLEOTIDE SEQUENCE [LARGE SCALE GENOMIC DNA]</scope>
    <source>
        <strain evidence="8">cv. RG33-2</strain>
    </source>
</reference>
<dbReference type="InterPro" id="IPR020845">
    <property type="entry name" value="AMP-binding_CS"/>
</dbReference>
<dbReference type="CDD" id="cd05904">
    <property type="entry name" value="4CL"/>
    <property type="match status" value="1"/>
</dbReference>
<name>A0A2P5DFY6_TREOI</name>
<dbReference type="InterPro" id="IPR045851">
    <property type="entry name" value="AMP-bd_C_sf"/>
</dbReference>
<sequence length="555" mass="60496">MAEETNLSRWIDPQSGYCPQTKTFHSLRPPVPLPPPSQPLSLTQYALSLLQSSVPDTTLATTTALIDGSSGLHVSYSHLLRQIRSLSLSLQSQFSLSKGQTAFVLSQTSVHVPVVYFALLSLGVVISPANPLGSDSEVAHQGRLTRPAIAFATSSSAPKLPKALPTVLLDSPEFLSLLDRVDSADSVGSVPVYQTDTAAILYSSGTTGRVKGVSLTHRNLIALIAGYYGLRREPAEPEEPRPVSLFLLPMFHVFGFFMLARGVALGETMVLMARFDFEAMLRTVERHRVTSMPVSPPLVVALVKSELTRRYDLSSLRVLGCGGAPLGEEVVKSFNAKFPNVEMSQGYGLTETTGSVARMIEAEETKRTASVGRLQENMEAKIVDPVTGQALPPNHKGELWLRGPTIMRGYIGDEKATAETVDPEGWLKTGDLCMFDSEGYLYIVDRLKELIKYKAYQVPPAELEHLLHSHPDIADVAVIPYPDEEAGQLPMAYVVRKPGSNLSEAQVIDFVAQKVAPYKKVRRVAFINSIPKSPAGKILRRELVNHALSKGSAKL</sequence>
<dbReference type="PANTHER" id="PTHR24096">
    <property type="entry name" value="LONG-CHAIN-FATTY-ACID--COA LIGASE"/>
    <property type="match status" value="1"/>
</dbReference>
<proteinExistence type="inferred from homology"/>
<evidence type="ECO:0000313" key="7">
    <source>
        <dbReference type="EMBL" id="PON72199.1"/>
    </source>
</evidence>
<dbReference type="InterPro" id="IPR042099">
    <property type="entry name" value="ANL_N_sf"/>
</dbReference>
<keyword evidence="3" id="KW-0963">Cytoplasm</keyword>
<evidence type="ECO:0000259" key="5">
    <source>
        <dbReference type="Pfam" id="PF00501"/>
    </source>
</evidence>
<evidence type="ECO:0000259" key="6">
    <source>
        <dbReference type="Pfam" id="PF13193"/>
    </source>
</evidence>
<evidence type="ECO:0000256" key="4">
    <source>
        <dbReference type="ARBA" id="ARBA00022598"/>
    </source>
</evidence>
<dbReference type="FunFam" id="3.30.300.30:FF:000007">
    <property type="entry name" value="4-coumarate--CoA ligase 2"/>
    <property type="match status" value="1"/>
</dbReference>